<evidence type="ECO:0000313" key="3">
    <source>
        <dbReference type="Proteomes" id="UP000294850"/>
    </source>
</evidence>
<evidence type="ECO:0008006" key="4">
    <source>
        <dbReference type="Google" id="ProtNLM"/>
    </source>
</evidence>
<reference evidence="2 3" key="1">
    <citation type="submission" date="2019-03" db="EMBL/GenBank/DDBJ databases">
        <title>Dyadobacter AR-3-6 sp. nov., isolated from arctic soil.</title>
        <authorList>
            <person name="Chaudhary D.K."/>
        </authorList>
    </citation>
    <scope>NUCLEOTIDE SEQUENCE [LARGE SCALE GENOMIC DNA]</scope>
    <source>
        <strain evidence="2 3">AR-3-6</strain>
    </source>
</reference>
<evidence type="ECO:0000256" key="1">
    <source>
        <dbReference type="SAM" id="SignalP"/>
    </source>
</evidence>
<protein>
    <recommendedName>
        <fullName evidence="4">Acid-shock protein</fullName>
    </recommendedName>
</protein>
<sequence length="77" mass="8187">MKNTITTFICAMALSTTFAFANTEDKATVNSTSALPAYVTATETPAPQKVKPAAEYNKYTPAQKASLVGLKLTKVSK</sequence>
<feature type="chain" id="PRO_5020981899" description="Acid-shock protein" evidence="1">
    <location>
        <begin position="22"/>
        <end position="77"/>
    </location>
</feature>
<keyword evidence="3" id="KW-1185">Reference proteome</keyword>
<accession>A0A4R5DSX5</accession>
<dbReference type="Proteomes" id="UP000294850">
    <property type="component" value="Unassembled WGS sequence"/>
</dbReference>
<dbReference type="RefSeq" id="WP_131958389.1">
    <property type="nucleotide sequence ID" value="NZ_SMFL01000003.1"/>
</dbReference>
<keyword evidence="1" id="KW-0732">Signal</keyword>
<dbReference type="OrthoDB" id="965426at2"/>
<comment type="caution">
    <text evidence="2">The sequence shown here is derived from an EMBL/GenBank/DDBJ whole genome shotgun (WGS) entry which is preliminary data.</text>
</comment>
<evidence type="ECO:0000313" key="2">
    <source>
        <dbReference type="EMBL" id="TDE16857.1"/>
    </source>
</evidence>
<organism evidence="2 3">
    <name type="scientific">Dyadobacter psychrotolerans</name>
    <dbReference type="NCBI Taxonomy" id="2541721"/>
    <lineage>
        <taxon>Bacteria</taxon>
        <taxon>Pseudomonadati</taxon>
        <taxon>Bacteroidota</taxon>
        <taxon>Cytophagia</taxon>
        <taxon>Cytophagales</taxon>
        <taxon>Spirosomataceae</taxon>
        <taxon>Dyadobacter</taxon>
    </lineage>
</organism>
<name>A0A4R5DSX5_9BACT</name>
<feature type="signal peptide" evidence="1">
    <location>
        <begin position="1"/>
        <end position="21"/>
    </location>
</feature>
<proteinExistence type="predicted"/>
<dbReference type="AlphaFoldDB" id="A0A4R5DSX5"/>
<dbReference type="EMBL" id="SMFL01000003">
    <property type="protein sequence ID" value="TDE16857.1"/>
    <property type="molecule type" value="Genomic_DNA"/>
</dbReference>
<gene>
    <name evidence="2" type="ORF">E0F88_11610</name>
</gene>